<dbReference type="PANTHER" id="PTHR36451">
    <property type="entry name" value="PAPS-DEPENDENT SULFOTRANSFERASE STF3"/>
    <property type="match status" value="1"/>
</dbReference>
<accession>A0A7W9ASE3</accession>
<dbReference type="InterPro" id="IPR052736">
    <property type="entry name" value="Stf3_sulfotransferase"/>
</dbReference>
<reference evidence="1 2" key="1">
    <citation type="submission" date="2020-08" db="EMBL/GenBank/DDBJ databases">
        <title>Genomic Encyclopedia of Type Strains, Phase IV (KMG-IV): sequencing the most valuable type-strain genomes for metagenomic binning, comparative biology and taxonomic classification.</title>
        <authorList>
            <person name="Goeker M."/>
        </authorList>
    </citation>
    <scope>NUCLEOTIDE SEQUENCE [LARGE SCALE GENOMIC DNA]</scope>
    <source>
        <strain evidence="1 2">DSM 27244</strain>
    </source>
</reference>
<dbReference type="RefSeq" id="WP_184030241.1">
    <property type="nucleotide sequence ID" value="NZ_JACIJJ010000005.1"/>
</dbReference>
<dbReference type="SUPFAM" id="SSF52540">
    <property type="entry name" value="P-loop containing nucleoside triphosphate hydrolases"/>
    <property type="match status" value="1"/>
</dbReference>
<proteinExistence type="predicted"/>
<organism evidence="1 2">
    <name type="scientific">Sphingomonas yantingensis</name>
    <dbReference type="NCBI Taxonomy" id="1241761"/>
    <lineage>
        <taxon>Bacteria</taxon>
        <taxon>Pseudomonadati</taxon>
        <taxon>Pseudomonadota</taxon>
        <taxon>Alphaproteobacteria</taxon>
        <taxon>Sphingomonadales</taxon>
        <taxon>Sphingomonadaceae</taxon>
        <taxon>Sphingomonas</taxon>
    </lineage>
</organism>
<dbReference type="Proteomes" id="UP000557739">
    <property type="component" value="Unassembled WGS sequence"/>
</dbReference>
<dbReference type="PANTHER" id="PTHR36451:SF1">
    <property type="entry name" value="OMEGA-HYDROXY-BETA-DIHYDROMENAQUINONE-9 SULFOTRANSFERASE STF3"/>
    <property type="match status" value="1"/>
</dbReference>
<evidence type="ECO:0000313" key="1">
    <source>
        <dbReference type="EMBL" id="MBB5699728.1"/>
    </source>
</evidence>
<sequence>MTDHAFATAHDRLREEAIRRAGHDDFGADDYREGYDRLLGELDGIGLSDAGASAMREQIVDYLTGRLRSVAGFKQQRDAMARPIARPLIITGIVRSGTTALHKLLSMDPQFQGIEHWITFAPQPRPARRDWPGNPDFERASAKLAAMAAVAPEVIEDHGMAVDTVEESLHLLPQSFCSNMFPSQTSIPAYDAWYKATDDTFSYRHFADNLRLIGANDPDRTWLLKNPTDTFSLQQVLNVFPDAMIVQTHRDPLQAVPSIVNLLAGAHRFYVGEHADMAKVFAREQEMWALAVERADAVKATIPGRAIDIDFGQFVRDQMSVVHKIYDHFDLTLSSAAETAMRDWLAANPRRSTTMQRFTPEDWGGSTGSLVERYAAYRERYGFA</sequence>
<evidence type="ECO:0008006" key="3">
    <source>
        <dbReference type="Google" id="ProtNLM"/>
    </source>
</evidence>
<name>A0A7W9ASE3_9SPHN</name>
<dbReference type="Pfam" id="PF13469">
    <property type="entry name" value="Sulfotransfer_3"/>
    <property type="match status" value="1"/>
</dbReference>
<gene>
    <name evidence="1" type="ORF">FHR19_003102</name>
</gene>
<dbReference type="InterPro" id="IPR027417">
    <property type="entry name" value="P-loop_NTPase"/>
</dbReference>
<dbReference type="Gene3D" id="3.40.50.300">
    <property type="entry name" value="P-loop containing nucleotide triphosphate hydrolases"/>
    <property type="match status" value="1"/>
</dbReference>
<dbReference type="EMBL" id="JACIJJ010000005">
    <property type="protein sequence ID" value="MBB5699728.1"/>
    <property type="molecule type" value="Genomic_DNA"/>
</dbReference>
<evidence type="ECO:0000313" key="2">
    <source>
        <dbReference type="Proteomes" id="UP000557739"/>
    </source>
</evidence>
<comment type="caution">
    <text evidence="1">The sequence shown here is derived from an EMBL/GenBank/DDBJ whole genome shotgun (WGS) entry which is preliminary data.</text>
</comment>
<dbReference type="AlphaFoldDB" id="A0A7W9ASE3"/>
<protein>
    <recommendedName>
        <fullName evidence="3">Sulfotransferase</fullName>
    </recommendedName>
</protein>
<keyword evidence="2" id="KW-1185">Reference proteome</keyword>